<accession>A0ABD0PJZ1</accession>
<name>A0ABD0PJZ1_CIRMR</name>
<feature type="non-terminal residue" evidence="1">
    <location>
        <position position="57"/>
    </location>
</feature>
<protein>
    <submittedName>
        <fullName evidence="1">Uncharacterized protein</fullName>
    </submittedName>
</protein>
<keyword evidence="2" id="KW-1185">Reference proteome</keyword>
<evidence type="ECO:0000313" key="2">
    <source>
        <dbReference type="Proteomes" id="UP001529510"/>
    </source>
</evidence>
<dbReference type="Proteomes" id="UP001529510">
    <property type="component" value="Unassembled WGS sequence"/>
</dbReference>
<feature type="non-terminal residue" evidence="1">
    <location>
        <position position="1"/>
    </location>
</feature>
<gene>
    <name evidence="1" type="ORF">M9458_030342</name>
</gene>
<sequence length="57" mass="6418">FPQTVLTLPAAVALVSNEFWDYEEQVDLEAFSSSTFYDILLKHSVSVTVRLGQLRGE</sequence>
<proteinExistence type="predicted"/>
<organism evidence="1 2">
    <name type="scientific">Cirrhinus mrigala</name>
    <name type="common">Mrigala</name>
    <dbReference type="NCBI Taxonomy" id="683832"/>
    <lineage>
        <taxon>Eukaryota</taxon>
        <taxon>Metazoa</taxon>
        <taxon>Chordata</taxon>
        <taxon>Craniata</taxon>
        <taxon>Vertebrata</taxon>
        <taxon>Euteleostomi</taxon>
        <taxon>Actinopterygii</taxon>
        <taxon>Neopterygii</taxon>
        <taxon>Teleostei</taxon>
        <taxon>Ostariophysi</taxon>
        <taxon>Cypriniformes</taxon>
        <taxon>Cyprinidae</taxon>
        <taxon>Labeoninae</taxon>
        <taxon>Labeonini</taxon>
        <taxon>Cirrhinus</taxon>
    </lineage>
</organism>
<comment type="caution">
    <text evidence="1">The sequence shown here is derived from an EMBL/GenBank/DDBJ whole genome shotgun (WGS) entry which is preliminary data.</text>
</comment>
<evidence type="ECO:0000313" key="1">
    <source>
        <dbReference type="EMBL" id="KAL0174374.1"/>
    </source>
</evidence>
<dbReference type="AlphaFoldDB" id="A0ABD0PJZ1"/>
<reference evidence="1 2" key="1">
    <citation type="submission" date="2024-05" db="EMBL/GenBank/DDBJ databases">
        <title>Genome sequencing and assembly of Indian major carp, Cirrhinus mrigala (Hamilton, 1822).</title>
        <authorList>
            <person name="Mohindra V."/>
            <person name="Chowdhury L.M."/>
            <person name="Lal K."/>
            <person name="Jena J.K."/>
        </authorList>
    </citation>
    <scope>NUCLEOTIDE SEQUENCE [LARGE SCALE GENOMIC DNA]</scope>
    <source>
        <strain evidence="1">CM1030</strain>
        <tissue evidence="1">Blood</tissue>
    </source>
</reference>
<dbReference type="EMBL" id="JAMKFB020000015">
    <property type="protein sequence ID" value="KAL0174374.1"/>
    <property type="molecule type" value="Genomic_DNA"/>
</dbReference>